<evidence type="ECO:0000256" key="1">
    <source>
        <dbReference type="SAM" id="MobiDB-lite"/>
    </source>
</evidence>
<dbReference type="Pfam" id="PF25009">
    <property type="entry name" value="DUF7785"/>
    <property type="match status" value="1"/>
</dbReference>
<dbReference type="Pfam" id="PF25289">
    <property type="entry name" value="DUF7877"/>
    <property type="match status" value="1"/>
</dbReference>
<feature type="compositionally biased region" description="Polar residues" evidence="1">
    <location>
        <begin position="90"/>
        <end position="106"/>
    </location>
</feature>
<dbReference type="InterPro" id="IPR056687">
    <property type="entry name" value="DUF7785"/>
</dbReference>
<feature type="compositionally biased region" description="Low complexity" evidence="1">
    <location>
        <begin position="822"/>
        <end position="840"/>
    </location>
</feature>
<dbReference type="Proteomes" id="UP000887226">
    <property type="component" value="Unassembled WGS sequence"/>
</dbReference>
<feature type="compositionally biased region" description="Polar residues" evidence="1">
    <location>
        <begin position="841"/>
        <end position="856"/>
    </location>
</feature>
<reference evidence="4" key="1">
    <citation type="journal article" date="2021" name="IMA Fungus">
        <title>Genomic characterization of three marine fungi, including Emericellopsis atlantica sp. nov. with signatures of a generalist lifestyle and marine biomass degradation.</title>
        <authorList>
            <person name="Hagestad O.C."/>
            <person name="Hou L."/>
            <person name="Andersen J.H."/>
            <person name="Hansen E.H."/>
            <person name="Altermark B."/>
            <person name="Li C."/>
            <person name="Kuhnert E."/>
            <person name="Cox R.J."/>
            <person name="Crous P.W."/>
            <person name="Spatafora J.W."/>
            <person name="Lail K."/>
            <person name="Amirebrahimi M."/>
            <person name="Lipzen A."/>
            <person name="Pangilinan J."/>
            <person name="Andreopoulos W."/>
            <person name="Hayes R.D."/>
            <person name="Ng V."/>
            <person name="Grigoriev I.V."/>
            <person name="Jackson S.A."/>
            <person name="Sutton T.D.S."/>
            <person name="Dobson A.D.W."/>
            <person name="Rama T."/>
        </authorList>
    </citation>
    <scope>NUCLEOTIDE SEQUENCE</scope>
    <source>
        <strain evidence="4">TRa3180A</strain>
    </source>
</reference>
<feature type="region of interest" description="Disordered" evidence="1">
    <location>
        <begin position="327"/>
        <end position="357"/>
    </location>
</feature>
<feature type="compositionally biased region" description="Polar residues" evidence="1">
    <location>
        <begin position="777"/>
        <end position="821"/>
    </location>
</feature>
<gene>
    <name evidence="4" type="ORF">BJ878DRAFT_441579</name>
</gene>
<feature type="compositionally biased region" description="Polar residues" evidence="1">
    <location>
        <begin position="759"/>
        <end position="768"/>
    </location>
</feature>
<dbReference type="OrthoDB" id="5354458at2759"/>
<dbReference type="InterPro" id="IPR057199">
    <property type="entry name" value="DUF7877"/>
</dbReference>
<keyword evidence="5" id="KW-1185">Reference proteome</keyword>
<protein>
    <submittedName>
        <fullName evidence="4">Uncharacterized protein</fullName>
    </submittedName>
</protein>
<evidence type="ECO:0000313" key="4">
    <source>
        <dbReference type="EMBL" id="KAG9244322.1"/>
    </source>
</evidence>
<feature type="compositionally biased region" description="Polar residues" evidence="1">
    <location>
        <begin position="11"/>
        <end position="21"/>
    </location>
</feature>
<feature type="region of interest" description="Disordered" evidence="1">
    <location>
        <begin position="614"/>
        <end position="637"/>
    </location>
</feature>
<feature type="compositionally biased region" description="Polar residues" evidence="1">
    <location>
        <begin position="32"/>
        <end position="44"/>
    </location>
</feature>
<evidence type="ECO:0000259" key="3">
    <source>
        <dbReference type="Pfam" id="PF25289"/>
    </source>
</evidence>
<accession>A0A9P7Z386</accession>
<feature type="compositionally biased region" description="Polar residues" evidence="1">
    <location>
        <begin position="614"/>
        <end position="631"/>
    </location>
</feature>
<proteinExistence type="predicted"/>
<feature type="domain" description="DUF7785" evidence="2">
    <location>
        <begin position="462"/>
        <end position="560"/>
    </location>
</feature>
<sequence>MSAMNGVLSPPVNTGPTNASLSAKRKREDTTDNSQLNGNSNAESVISVGDVQQIIRDLVDVLKSQDPSSIMTRKLTTSSSNEHQTKRQKGANSTEQSTILDRASSNSYSTVEEILGDIDASVSDVLSETTSSNEAARTQYQSVSPEKNECLLKVAAFKKRAHDLVKKELTVRRETQHVNGASARANSSVPISADSVEKQMVLTLYGNAPQAKQLFSSLQLSKQTGNAEVLPFLSESGLPPGITTTQIMPIQTANKNEENSRAKTLGELFPTPATVRASEPPRPSKIGTTRETKVGWYQPAVADAPPRTASYFEQKITTGQWIDYRNASPAQSTKRKRDRAMSLGGSKAPQLDTDSGESEAAKLDALFRGAYSSFAPTKDNSAAIVPDGTVGKLWWQQTGEKSFARFVENATTKDEIATPEATEEGLVVVENELDLYREAVKWYETQTLDPELESAKEKSAEEKDVDEVLEGISELLETLNSYQRIRNMSLNLTSRAAGLLSASDTATVGTPAKPSDSEIATYEILKSHLTLMIASLPPFAVAKLKPDRLAELNISTKIPVELENYHGVMEEDEIASKPKGMLPVGGVSRNLQATSRASSTPSYNTGYASRTVAPNAQYYGSSQTPVRQNPVMQRPPATAPYQLQRPASGVAAYNRPQAAYNNTPAYAHQAARTVQQPSYNSATQYGASTSGSYATTPTQGYARPIGQSYQGAAQATGQGTQQNRYASQTNYNQTTTAQNGVLQRYGSGSVSNMNSVARQQSPAQTAWGTRQPDYDFTSRNNSYANGMPGYNSSTPNMMPNQRPYQQPVSTGTPTPSAMMNGSSASPQPQVAQQHAQPPQQRTTNYSTYLSNEQQHNILERQRATLAAQQQPPQQQARHDAAQTAGAIEPPSV</sequence>
<organism evidence="4 5">
    <name type="scientific">Calycina marina</name>
    <dbReference type="NCBI Taxonomy" id="1763456"/>
    <lineage>
        <taxon>Eukaryota</taxon>
        <taxon>Fungi</taxon>
        <taxon>Dikarya</taxon>
        <taxon>Ascomycota</taxon>
        <taxon>Pezizomycotina</taxon>
        <taxon>Leotiomycetes</taxon>
        <taxon>Helotiales</taxon>
        <taxon>Pezizellaceae</taxon>
        <taxon>Calycina</taxon>
    </lineage>
</organism>
<comment type="caution">
    <text evidence="4">The sequence shown here is derived from an EMBL/GenBank/DDBJ whole genome shotgun (WGS) entry which is preliminary data.</text>
</comment>
<name>A0A9P7Z386_9HELO</name>
<dbReference type="AlphaFoldDB" id="A0A9P7Z386"/>
<evidence type="ECO:0000259" key="2">
    <source>
        <dbReference type="Pfam" id="PF25009"/>
    </source>
</evidence>
<feature type="domain" description="DUF7877" evidence="3">
    <location>
        <begin position="51"/>
        <end position="164"/>
    </location>
</feature>
<dbReference type="EMBL" id="MU253914">
    <property type="protein sequence ID" value="KAG9244322.1"/>
    <property type="molecule type" value="Genomic_DNA"/>
</dbReference>
<evidence type="ECO:0000313" key="5">
    <source>
        <dbReference type="Proteomes" id="UP000887226"/>
    </source>
</evidence>
<feature type="region of interest" description="Disordered" evidence="1">
    <location>
        <begin position="70"/>
        <end position="106"/>
    </location>
</feature>
<feature type="compositionally biased region" description="Low complexity" evidence="1">
    <location>
        <begin position="863"/>
        <end position="875"/>
    </location>
</feature>
<feature type="region of interest" description="Disordered" evidence="1">
    <location>
        <begin position="759"/>
        <end position="892"/>
    </location>
</feature>
<feature type="region of interest" description="Disordered" evidence="1">
    <location>
        <begin position="1"/>
        <end position="47"/>
    </location>
</feature>
<feature type="compositionally biased region" description="Polar residues" evidence="1">
    <location>
        <begin position="70"/>
        <end position="82"/>
    </location>
</feature>